<gene>
    <name evidence="2" type="ORF">RCL2_002286100</name>
    <name evidence="1" type="ORF">RclHR1_01770019</name>
</gene>
<sequence length="119" mass="13795">MQNQIEACFDTDRGQTQYLLNNKIYVFLTPLSENKKKIHNLIINLCVILKKLTAITFAGDCIVHAHVIFYEILGYENKLLSELFTCITGSDPNLYLFLHVTMLRRINKKFLRTTLIVTT</sequence>
<accession>A0A2Z6R135</accession>
<reference evidence="1 3" key="1">
    <citation type="submission" date="2017-11" db="EMBL/GenBank/DDBJ databases">
        <title>The genome of Rhizophagus clarus HR1 reveals common genetic basis of auxotrophy among arbuscular mycorrhizal fungi.</title>
        <authorList>
            <person name="Kobayashi Y."/>
        </authorList>
    </citation>
    <scope>NUCLEOTIDE SEQUENCE [LARGE SCALE GENOMIC DNA]</scope>
    <source>
        <strain evidence="1 3">HR1</strain>
    </source>
</reference>
<proteinExistence type="predicted"/>
<evidence type="ECO:0000313" key="2">
    <source>
        <dbReference type="EMBL" id="GES96223.1"/>
    </source>
</evidence>
<reference evidence="2" key="2">
    <citation type="submission" date="2019-10" db="EMBL/GenBank/DDBJ databases">
        <title>Conservation and host-specific expression of non-tandemly repeated heterogenous ribosome RNA gene in arbuscular mycorrhizal fungi.</title>
        <authorList>
            <person name="Maeda T."/>
            <person name="Kobayashi Y."/>
            <person name="Nakagawa T."/>
            <person name="Ezawa T."/>
            <person name="Yamaguchi K."/>
            <person name="Bino T."/>
            <person name="Nishimoto Y."/>
            <person name="Shigenobu S."/>
            <person name="Kawaguchi M."/>
        </authorList>
    </citation>
    <scope>NUCLEOTIDE SEQUENCE</scope>
    <source>
        <strain evidence="2">HR1</strain>
    </source>
</reference>
<dbReference type="Proteomes" id="UP000615446">
    <property type="component" value="Unassembled WGS sequence"/>
</dbReference>
<dbReference type="Proteomes" id="UP000247702">
    <property type="component" value="Unassembled WGS sequence"/>
</dbReference>
<name>A0A2Z6R135_9GLOM</name>
<dbReference type="EMBL" id="BLAL01000246">
    <property type="protein sequence ID" value="GES96223.1"/>
    <property type="molecule type" value="Genomic_DNA"/>
</dbReference>
<dbReference type="EMBL" id="BEXD01000857">
    <property type="protein sequence ID" value="GBB90671.1"/>
    <property type="molecule type" value="Genomic_DNA"/>
</dbReference>
<keyword evidence="3" id="KW-1185">Reference proteome</keyword>
<evidence type="ECO:0000313" key="3">
    <source>
        <dbReference type="Proteomes" id="UP000247702"/>
    </source>
</evidence>
<protein>
    <submittedName>
        <fullName evidence="1">Uncharacterized protein</fullName>
    </submittedName>
</protein>
<organism evidence="1 3">
    <name type="scientific">Rhizophagus clarus</name>
    <dbReference type="NCBI Taxonomy" id="94130"/>
    <lineage>
        <taxon>Eukaryota</taxon>
        <taxon>Fungi</taxon>
        <taxon>Fungi incertae sedis</taxon>
        <taxon>Mucoromycota</taxon>
        <taxon>Glomeromycotina</taxon>
        <taxon>Glomeromycetes</taxon>
        <taxon>Glomerales</taxon>
        <taxon>Glomeraceae</taxon>
        <taxon>Rhizophagus</taxon>
    </lineage>
</organism>
<evidence type="ECO:0000313" key="1">
    <source>
        <dbReference type="EMBL" id="GBB90671.1"/>
    </source>
</evidence>
<comment type="caution">
    <text evidence="1">The sequence shown here is derived from an EMBL/GenBank/DDBJ whole genome shotgun (WGS) entry which is preliminary data.</text>
</comment>
<dbReference type="AlphaFoldDB" id="A0A2Z6R135"/>